<sequence length="96" mass="11012">MTVERKTNQSFASEEKQRKASFLFSQWVSRCKGRRGLAEIYVPNENDVLECGSEYVIFTGEHSLTKTGVGVPKRQHFGEEICRLRMAEWAVGRTVE</sequence>
<keyword evidence="2" id="KW-1185">Reference proteome</keyword>
<evidence type="ECO:0000313" key="1">
    <source>
        <dbReference type="EMBL" id="GIX96878.1"/>
    </source>
</evidence>
<gene>
    <name evidence="1" type="ORF">CEXT_571791</name>
</gene>
<evidence type="ECO:0000313" key="2">
    <source>
        <dbReference type="Proteomes" id="UP001054945"/>
    </source>
</evidence>
<protein>
    <submittedName>
        <fullName evidence="1">Uncharacterized protein</fullName>
    </submittedName>
</protein>
<dbReference type="EMBL" id="BPLR01004707">
    <property type="protein sequence ID" value="GIX96878.1"/>
    <property type="molecule type" value="Genomic_DNA"/>
</dbReference>
<organism evidence="1 2">
    <name type="scientific">Caerostris extrusa</name>
    <name type="common">Bark spider</name>
    <name type="synonym">Caerostris bankana</name>
    <dbReference type="NCBI Taxonomy" id="172846"/>
    <lineage>
        <taxon>Eukaryota</taxon>
        <taxon>Metazoa</taxon>
        <taxon>Ecdysozoa</taxon>
        <taxon>Arthropoda</taxon>
        <taxon>Chelicerata</taxon>
        <taxon>Arachnida</taxon>
        <taxon>Araneae</taxon>
        <taxon>Araneomorphae</taxon>
        <taxon>Entelegynae</taxon>
        <taxon>Araneoidea</taxon>
        <taxon>Araneidae</taxon>
        <taxon>Caerostris</taxon>
    </lineage>
</organism>
<accession>A0AAV4PKN9</accession>
<name>A0AAV4PKN9_CAEEX</name>
<reference evidence="1 2" key="1">
    <citation type="submission" date="2021-06" db="EMBL/GenBank/DDBJ databases">
        <title>Caerostris extrusa draft genome.</title>
        <authorList>
            <person name="Kono N."/>
            <person name="Arakawa K."/>
        </authorList>
    </citation>
    <scope>NUCLEOTIDE SEQUENCE [LARGE SCALE GENOMIC DNA]</scope>
</reference>
<dbReference type="AlphaFoldDB" id="A0AAV4PKN9"/>
<dbReference type="Proteomes" id="UP001054945">
    <property type="component" value="Unassembled WGS sequence"/>
</dbReference>
<comment type="caution">
    <text evidence="1">The sequence shown here is derived from an EMBL/GenBank/DDBJ whole genome shotgun (WGS) entry which is preliminary data.</text>
</comment>
<proteinExistence type="predicted"/>